<dbReference type="GO" id="GO:0016779">
    <property type="term" value="F:nucleotidyltransferase activity"/>
    <property type="evidence" value="ECO:0007669"/>
    <property type="project" value="UniProtKB-KW"/>
</dbReference>
<dbReference type="SUPFAM" id="SSF50630">
    <property type="entry name" value="Acid proteases"/>
    <property type="match status" value="1"/>
</dbReference>
<dbReference type="PANTHER" id="PTHR37984">
    <property type="entry name" value="PROTEIN CBG26694"/>
    <property type="match status" value="1"/>
</dbReference>
<dbReference type="InterPro" id="IPR001969">
    <property type="entry name" value="Aspartic_peptidase_AS"/>
</dbReference>
<keyword evidence="1" id="KW-0808">Transferase</keyword>
<dbReference type="PROSITE" id="PS00141">
    <property type="entry name" value="ASP_PROTEASE"/>
    <property type="match status" value="1"/>
</dbReference>
<keyword evidence="6" id="KW-1185">Reference proteome</keyword>
<comment type="caution">
    <text evidence="5">The sequence shown here is derived from an EMBL/GenBank/DDBJ whole genome shotgun (WGS) entry which is preliminary data.</text>
</comment>
<keyword evidence="3" id="KW-0540">Nuclease</keyword>
<dbReference type="OrthoDB" id="5980736at2759"/>
<dbReference type="GO" id="GO:0004519">
    <property type="term" value="F:endonuclease activity"/>
    <property type="evidence" value="ECO:0007669"/>
    <property type="project" value="UniProtKB-KW"/>
</dbReference>
<keyword evidence="4" id="KW-0255">Endonuclease</keyword>
<evidence type="ECO:0000313" key="5">
    <source>
        <dbReference type="EMBL" id="KII74278.1"/>
    </source>
</evidence>
<dbReference type="EMBL" id="JWZT01000475">
    <property type="protein sequence ID" value="KII74278.1"/>
    <property type="molecule type" value="Genomic_DNA"/>
</dbReference>
<keyword evidence="4" id="KW-0378">Hydrolase</keyword>
<dbReference type="InterPro" id="IPR050951">
    <property type="entry name" value="Retrovirus_Pol_polyprotein"/>
</dbReference>
<gene>
    <name evidence="5" type="ORF">RF11_14762</name>
</gene>
<protein>
    <recommendedName>
        <fullName evidence="7">CCHC-type domain-containing protein</fullName>
    </recommendedName>
</protein>
<evidence type="ECO:0000313" key="6">
    <source>
        <dbReference type="Proteomes" id="UP000031668"/>
    </source>
</evidence>
<reference evidence="5 6" key="1">
    <citation type="journal article" date="2014" name="Genome Biol. Evol.">
        <title>The genome of the myxosporean Thelohanellus kitauei shows adaptations to nutrient acquisition within its fish host.</title>
        <authorList>
            <person name="Yang Y."/>
            <person name="Xiong J."/>
            <person name="Zhou Z."/>
            <person name="Huo F."/>
            <person name="Miao W."/>
            <person name="Ran C."/>
            <person name="Liu Y."/>
            <person name="Zhang J."/>
            <person name="Feng J."/>
            <person name="Wang M."/>
            <person name="Wang M."/>
            <person name="Wang L."/>
            <person name="Yao B."/>
        </authorList>
    </citation>
    <scope>NUCLEOTIDE SEQUENCE [LARGE SCALE GENOMIC DNA]</scope>
    <source>
        <strain evidence="5">Wuqing</strain>
    </source>
</reference>
<dbReference type="Pfam" id="PF13650">
    <property type="entry name" value="Asp_protease_2"/>
    <property type="match status" value="1"/>
</dbReference>
<sequence length="296" mass="33620">MSAKYEKKIYHLYQRYLFNKTVQEEHEGTQDYLSRLRSLASRCCFGSTVEDRLRDQFILGLRDPELHEEIFYRYSSNSSTLSEISEATKDLENTKSNIDTIHNNVQFKGSVSRLKGANDKYSAPTEADKNKTMVIDTRTTCLRCGNKRHREGATCPAIQAECYYCRKIGHFGKGCLRAGTQIKEKIKQPTNNPYIKHDYFINTFRLGDNLDVFDSNESIKIDVLINQKPVKMIVDTGASISCVGPAVWESLSKPSLMPRGIIKGYGNNPIRTLGTIMVEVKVGQDTSIASRDYSRE</sequence>
<accession>A0A0C2JXR0</accession>
<evidence type="ECO:0000256" key="4">
    <source>
        <dbReference type="ARBA" id="ARBA00022759"/>
    </source>
</evidence>
<evidence type="ECO:0000256" key="3">
    <source>
        <dbReference type="ARBA" id="ARBA00022722"/>
    </source>
</evidence>
<evidence type="ECO:0008006" key="7">
    <source>
        <dbReference type="Google" id="ProtNLM"/>
    </source>
</evidence>
<evidence type="ECO:0000256" key="2">
    <source>
        <dbReference type="ARBA" id="ARBA00022695"/>
    </source>
</evidence>
<keyword evidence="2" id="KW-0548">Nucleotidyltransferase</keyword>
<proteinExistence type="predicted"/>
<dbReference type="AlphaFoldDB" id="A0A0C2JXR0"/>
<dbReference type="Proteomes" id="UP000031668">
    <property type="component" value="Unassembled WGS sequence"/>
</dbReference>
<dbReference type="GO" id="GO:0004190">
    <property type="term" value="F:aspartic-type endopeptidase activity"/>
    <property type="evidence" value="ECO:0007669"/>
    <property type="project" value="InterPro"/>
</dbReference>
<dbReference type="Gene3D" id="2.40.70.10">
    <property type="entry name" value="Acid Proteases"/>
    <property type="match status" value="1"/>
</dbReference>
<name>A0A0C2JXR0_THEKT</name>
<organism evidence="5 6">
    <name type="scientific">Thelohanellus kitauei</name>
    <name type="common">Myxosporean</name>
    <dbReference type="NCBI Taxonomy" id="669202"/>
    <lineage>
        <taxon>Eukaryota</taxon>
        <taxon>Metazoa</taxon>
        <taxon>Cnidaria</taxon>
        <taxon>Myxozoa</taxon>
        <taxon>Myxosporea</taxon>
        <taxon>Bivalvulida</taxon>
        <taxon>Platysporina</taxon>
        <taxon>Myxobolidae</taxon>
        <taxon>Thelohanellus</taxon>
    </lineage>
</organism>
<evidence type="ECO:0000256" key="1">
    <source>
        <dbReference type="ARBA" id="ARBA00022679"/>
    </source>
</evidence>
<dbReference type="PANTHER" id="PTHR37984:SF5">
    <property type="entry name" value="PROTEIN NYNRIN-LIKE"/>
    <property type="match status" value="1"/>
</dbReference>
<dbReference type="InterPro" id="IPR021109">
    <property type="entry name" value="Peptidase_aspartic_dom_sf"/>
</dbReference>
<dbReference type="Gene3D" id="4.10.60.10">
    <property type="entry name" value="Zinc finger, CCHC-type"/>
    <property type="match status" value="1"/>
</dbReference>
<dbReference type="GO" id="GO:0006508">
    <property type="term" value="P:proteolysis"/>
    <property type="evidence" value="ECO:0007669"/>
    <property type="project" value="InterPro"/>
</dbReference>